<feature type="domain" description="Aspartate/ornithine carbamoyltransferase Asp/Orn-binding" evidence="9">
    <location>
        <begin position="159"/>
        <end position="332"/>
    </location>
</feature>
<keyword evidence="5 8" id="KW-0963">Cytoplasm</keyword>
<dbReference type="PRINTS" id="PR00102">
    <property type="entry name" value="OTCASE"/>
</dbReference>
<protein>
    <recommendedName>
        <fullName evidence="4 8">Ornithine carbamoyltransferase</fullName>
        <shortName evidence="8">OTCase</shortName>
        <ecNumber evidence="4 8">2.1.3.3</ecNumber>
    </recommendedName>
</protein>
<dbReference type="Pfam" id="PF00185">
    <property type="entry name" value="OTCace"/>
    <property type="match status" value="1"/>
</dbReference>
<dbReference type="HAMAP" id="MF_01109">
    <property type="entry name" value="OTCase"/>
    <property type="match status" value="1"/>
</dbReference>
<feature type="binding site" evidence="8">
    <location>
        <position position="111"/>
    </location>
    <ligand>
        <name>carbamoyl phosphate</name>
        <dbReference type="ChEBI" id="CHEBI:58228"/>
    </ligand>
</feature>
<feature type="domain" description="Aspartate/ornithine carbamoyltransferase carbamoyl-P binding" evidence="10">
    <location>
        <begin position="11"/>
        <end position="151"/>
    </location>
</feature>
<feature type="binding site" evidence="8">
    <location>
        <begin position="60"/>
        <end position="63"/>
    </location>
    <ligand>
        <name>carbamoyl phosphate</name>
        <dbReference type="ChEBI" id="CHEBI:58228"/>
    </ligand>
</feature>
<dbReference type="InterPro" id="IPR006130">
    <property type="entry name" value="Asp/Orn_carbamoylTrfase"/>
</dbReference>
<dbReference type="OrthoDB" id="9802587at2"/>
<evidence type="ECO:0000256" key="6">
    <source>
        <dbReference type="ARBA" id="ARBA00022679"/>
    </source>
</evidence>
<dbReference type="InterPro" id="IPR002292">
    <property type="entry name" value="Orn/put_carbamltrans"/>
</dbReference>
<name>A0A0M9X9H8_9ACTN</name>
<gene>
    <name evidence="11" type="ORF">ADK41_12475</name>
</gene>
<dbReference type="Pfam" id="PF02729">
    <property type="entry name" value="OTCace_N"/>
    <property type="match status" value="1"/>
</dbReference>
<keyword evidence="6 8" id="KW-0808">Transferase</keyword>
<dbReference type="RefSeq" id="WP_030824346.1">
    <property type="nucleotide sequence ID" value="NZ_JBFBKA010000001.1"/>
</dbReference>
<evidence type="ECO:0000256" key="8">
    <source>
        <dbReference type="HAMAP-Rule" id="MF_01109"/>
    </source>
</evidence>
<comment type="caution">
    <text evidence="11">The sequence shown here is derived from an EMBL/GenBank/DDBJ whole genome shotgun (WGS) entry which is preliminary data.</text>
</comment>
<dbReference type="EMBL" id="LGCN01000120">
    <property type="protein sequence ID" value="KOT40554.1"/>
    <property type="molecule type" value="Genomic_DNA"/>
</dbReference>
<evidence type="ECO:0000256" key="4">
    <source>
        <dbReference type="ARBA" id="ARBA00013007"/>
    </source>
</evidence>
<dbReference type="AlphaFoldDB" id="A0A0M9X9H8"/>
<organism evidence="11 12">
    <name type="scientific">Streptomyces caelestis</name>
    <dbReference type="NCBI Taxonomy" id="36816"/>
    <lineage>
        <taxon>Bacteria</taxon>
        <taxon>Bacillati</taxon>
        <taxon>Actinomycetota</taxon>
        <taxon>Actinomycetes</taxon>
        <taxon>Kitasatosporales</taxon>
        <taxon>Streptomycetaceae</taxon>
        <taxon>Streptomyces</taxon>
    </lineage>
</organism>
<evidence type="ECO:0000259" key="9">
    <source>
        <dbReference type="Pfam" id="PF00185"/>
    </source>
</evidence>
<comment type="similarity">
    <text evidence="3 8">Belongs to the aspartate/ornithine carbamoyltransferase superfamily. OTCase family.</text>
</comment>
<dbReference type="InterPro" id="IPR006132">
    <property type="entry name" value="Asp/Orn_carbamoyltranf_P-bd"/>
</dbReference>
<dbReference type="FunFam" id="3.40.50.1370:FF:000004">
    <property type="entry name" value="Ornithine carbamoyltransferase"/>
    <property type="match status" value="1"/>
</dbReference>
<keyword evidence="12" id="KW-1185">Reference proteome</keyword>
<dbReference type="NCBIfam" id="TIGR00658">
    <property type="entry name" value="orni_carb_tr"/>
    <property type="match status" value="1"/>
</dbReference>
<feature type="binding site" evidence="8">
    <location>
        <begin position="138"/>
        <end position="141"/>
    </location>
    <ligand>
        <name>carbamoyl phosphate</name>
        <dbReference type="ChEBI" id="CHEBI:58228"/>
    </ligand>
</feature>
<evidence type="ECO:0000313" key="12">
    <source>
        <dbReference type="Proteomes" id="UP000037773"/>
    </source>
</evidence>
<feature type="binding site" evidence="8">
    <location>
        <begin position="277"/>
        <end position="278"/>
    </location>
    <ligand>
        <name>carbamoyl phosphate</name>
        <dbReference type="ChEBI" id="CHEBI:58228"/>
    </ligand>
</feature>
<dbReference type="PROSITE" id="PS00097">
    <property type="entry name" value="CARBAMOYLTRANSFERASE"/>
    <property type="match status" value="1"/>
</dbReference>
<evidence type="ECO:0000256" key="1">
    <source>
        <dbReference type="ARBA" id="ARBA00003822"/>
    </source>
</evidence>
<dbReference type="PANTHER" id="PTHR45753:SF2">
    <property type="entry name" value="ORNITHINE CARBAMOYLTRANSFERASE"/>
    <property type="match status" value="1"/>
</dbReference>
<evidence type="ECO:0000256" key="7">
    <source>
        <dbReference type="ARBA" id="ARBA00048772"/>
    </source>
</evidence>
<dbReference type="PANTHER" id="PTHR45753">
    <property type="entry name" value="ORNITHINE CARBAMOYLTRANSFERASE, MITOCHONDRIAL"/>
    <property type="match status" value="1"/>
</dbReference>
<dbReference type="GO" id="GO:0019240">
    <property type="term" value="P:citrulline biosynthetic process"/>
    <property type="evidence" value="ECO:0007669"/>
    <property type="project" value="UniProtKB-ARBA"/>
</dbReference>
<dbReference type="GO" id="GO:0016597">
    <property type="term" value="F:amino acid binding"/>
    <property type="evidence" value="ECO:0007669"/>
    <property type="project" value="InterPro"/>
</dbReference>
<evidence type="ECO:0000313" key="11">
    <source>
        <dbReference type="EMBL" id="KOT40554.1"/>
    </source>
</evidence>
<sequence>MATVPTALAGRHFLKELDFTAQEFLGLLELAAELKAAKRAGTEHRYLRGRNIALIFEKTSTRTRCAFEVAAADQGASTTYLDPSGSQIGHKESVKDTARVLGRMYDGIEYRGDSQAKVEELAAYAGVPVFNGLTDDWHPTQMLADVLTMTEHSAKPLTDVSFAYLGDARFNMGNSYLVTAALLGMDVRIVAPKAYWPVQEVVDRAQELAASSGARVTLTEDVAEGVAGADFVATDVWVSMGEPKEVWGERIEALAPYAVTMDVLRATGNPDVKFLHCLPAFHDLGTKVGRDVFETHGLTSLEVTDEVFESAHSVVFDEAENRMHTIKAVLVATLA</sequence>
<comment type="function">
    <text evidence="1">Reversibly catalyzes the transfer of the carbamoyl group from carbamoyl phosphate (CP) to the N(epsilon) atom of ornithine (ORN) to produce L-citrulline.</text>
</comment>
<comment type="subcellular location">
    <subcellularLocation>
        <location evidence="2 8">Cytoplasm</location>
    </subcellularLocation>
</comment>
<feature type="binding site" evidence="8">
    <location>
        <position position="235"/>
    </location>
    <ligand>
        <name>L-ornithine</name>
        <dbReference type="ChEBI" id="CHEBI:46911"/>
    </ligand>
</feature>
<dbReference type="InterPro" id="IPR024904">
    <property type="entry name" value="OTCase_ArgI"/>
</dbReference>
<dbReference type="GO" id="GO:0042450">
    <property type="term" value="P:L-arginine biosynthetic process via ornithine"/>
    <property type="evidence" value="ECO:0007669"/>
    <property type="project" value="UniProtKB-UniRule"/>
</dbReference>
<dbReference type="EC" id="2.1.3.3" evidence="4 8"/>
<proteinExistence type="inferred from homology"/>
<feature type="binding site" evidence="8">
    <location>
        <position position="87"/>
    </location>
    <ligand>
        <name>carbamoyl phosphate</name>
        <dbReference type="ChEBI" id="CHEBI:58228"/>
    </ligand>
</feature>
<dbReference type="GO" id="GO:0004585">
    <property type="term" value="F:ornithine carbamoyltransferase activity"/>
    <property type="evidence" value="ECO:0007669"/>
    <property type="project" value="UniProtKB-UniRule"/>
</dbReference>
<feature type="binding site" evidence="8">
    <location>
        <begin position="239"/>
        <end position="240"/>
    </location>
    <ligand>
        <name>L-ornithine</name>
        <dbReference type="ChEBI" id="CHEBI:46911"/>
    </ligand>
</feature>
<dbReference type="Proteomes" id="UP000037773">
    <property type="component" value="Unassembled WGS sequence"/>
</dbReference>
<evidence type="ECO:0000256" key="2">
    <source>
        <dbReference type="ARBA" id="ARBA00004496"/>
    </source>
</evidence>
<dbReference type="NCBIfam" id="NF001986">
    <property type="entry name" value="PRK00779.1"/>
    <property type="match status" value="1"/>
</dbReference>
<accession>A0A0M9X9H8</accession>
<evidence type="ECO:0000256" key="5">
    <source>
        <dbReference type="ARBA" id="ARBA00022490"/>
    </source>
</evidence>
<dbReference type="SUPFAM" id="SSF53671">
    <property type="entry name" value="Aspartate/ornithine carbamoyltransferase"/>
    <property type="match status" value="1"/>
</dbReference>
<dbReference type="Gene3D" id="3.40.50.1370">
    <property type="entry name" value="Aspartate/ornithine carbamoyltransferase"/>
    <property type="match status" value="2"/>
</dbReference>
<feature type="binding site" evidence="8">
    <location>
        <position position="322"/>
    </location>
    <ligand>
        <name>carbamoyl phosphate</name>
        <dbReference type="ChEBI" id="CHEBI:58228"/>
    </ligand>
</feature>
<dbReference type="InterPro" id="IPR036901">
    <property type="entry name" value="Asp/Orn_carbamoylTrfase_sf"/>
</dbReference>
<evidence type="ECO:0000259" key="10">
    <source>
        <dbReference type="Pfam" id="PF02729"/>
    </source>
</evidence>
<dbReference type="PRINTS" id="PR00100">
    <property type="entry name" value="AOTCASE"/>
</dbReference>
<evidence type="ECO:0000256" key="3">
    <source>
        <dbReference type="ARBA" id="ARBA00007805"/>
    </source>
</evidence>
<dbReference type="PATRIC" id="fig|36816.3.peg.2686"/>
<dbReference type="InterPro" id="IPR006131">
    <property type="entry name" value="Asp_carbamoyltransf_Asp/Orn-bd"/>
</dbReference>
<dbReference type="GO" id="GO:0005737">
    <property type="term" value="C:cytoplasm"/>
    <property type="evidence" value="ECO:0007669"/>
    <property type="project" value="UniProtKB-SubCell"/>
</dbReference>
<feature type="binding site" evidence="8">
    <location>
        <position position="171"/>
    </location>
    <ligand>
        <name>L-ornithine</name>
        <dbReference type="ChEBI" id="CHEBI:46911"/>
    </ligand>
</feature>
<comment type="catalytic activity">
    <reaction evidence="7 8">
        <text>carbamoyl phosphate + L-ornithine = L-citrulline + phosphate + H(+)</text>
        <dbReference type="Rhea" id="RHEA:19513"/>
        <dbReference type="ChEBI" id="CHEBI:15378"/>
        <dbReference type="ChEBI" id="CHEBI:43474"/>
        <dbReference type="ChEBI" id="CHEBI:46911"/>
        <dbReference type="ChEBI" id="CHEBI:57743"/>
        <dbReference type="ChEBI" id="CHEBI:58228"/>
        <dbReference type="EC" id="2.1.3.3"/>
    </reaction>
</comment>
<reference evidence="11 12" key="1">
    <citation type="submission" date="2015-07" db="EMBL/GenBank/DDBJ databases">
        <authorList>
            <person name="Noorani M."/>
        </authorList>
    </citation>
    <scope>NUCLEOTIDE SEQUENCE [LARGE SCALE GENOMIC DNA]</scope>
    <source>
        <strain evidence="11 12">NRRL B-24567</strain>
    </source>
</reference>